<dbReference type="InterPro" id="IPR052579">
    <property type="entry name" value="Zinc_finger_SWIM"/>
</dbReference>
<gene>
    <name evidence="1" type="ORF">JG688_00011134</name>
</gene>
<sequence length="183" mass="21819">MWVTLYLLDLPRFRNKTNNRLENSFRKLKANSDSSMCMKQCLDIVIRYQRRREVEYVARVIMPGSKRNLKYDEFMNQLLGKTSDRLADIFASEYKFASAPGAMEIYVVEGEELFVTIRPDRRAQKVDKFNWLCSCEFSSTMQLPCRHSMLNRKNVWRLFKIPYSSISRGKHVFSMFQPCFWHV</sequence>
<keyword evidence="2" id="KW-1185">Reference proteome</keyword>
<name>A0A8J5J4L8_9STRA</name>
<dbReference type="EMBL" id="JAENGY010000757">
    <property type="protein sequence ID" value="KAG6957077.1"/>
    <property type="molecule type" value="Genomic_DNA"/>
</dbReference>
<dbReference type="AlphaFoldDB" id="A0A8J5J4L8"/>
<dbReference type="PANTHER" id="PTHR31569:SF4">
    <property type="entry name" value="SWIM-TYPE DOMAIN-CONTAINING PROTEIN"/>
    <property type="match status" value="1"/>
</dbReference>
<protein>
    <recommendedName>
        <fullName evidence="3">SWIM-type domain-containing protein</fullName>
    </recommendedName>
</protein>
<dbReference type="Proteomes" id="UP000709295">
    <property type="component" value="Unassembled WGS sequence"/>
</dbReference>
<accession>A0A8J5J4L8</accession>
<reference evidence="1" key="1">
    <citation type="submission" date="2021-01" db="EMBL/GenBank/DDBJ databases">
        <title>Phytophthora aleatoria, a newly-described species from Pinus radiata is distinct from Phytophthora cactorum isolates based on comparative genomics.</title>
        <authorList>
            <person name="Mcdougal R."/>
            <person name="Panda P."/>
            <person name="Williams N."/>
            <person name="Studholme D.J."/>
        </authorList>
    </citation>
    <scope>NUCLEOTIDE SEQUENCE</scope>
    <source>
        <strain evidence="1">NZFS 4037</strain>
    </source>
</reference>
<evidence type="ECO:0000313" key="2">
    <source>
        <dbReference type="Proteomes" id="UP000709295"/>
    </source>
</evidence>
<comment type="caution">
    <text evidence="1">The sequence shown here is derived from an EMBL/GenBank/DDBJ whole genome shotgun (WGS) entry which is preliminary data.</text>
</comment>
<dbReference type="PANTHER" id="PTHR31569">
    <property type="entry name" value="SWIM-TYPE DOMAIN-CONTAINING PROTEIN"/>
    <property type="match status" value="1"/>
</dbReference>
<evidence type="ECO:0000313" key="1">
    <source>
        <dbReference type="EMBL" id="KAG6957077.1"/>
    </source>
</evidence>
<evidence type="ECO:0008006" key="3">
    <source>
        <dbReference type="Google" id="ProtNLM"/>
    </source>
</evidence>
<organism evidence="1 2">
    <name type="scientific">Phytophthora aleatoria</name>
    <dbReference type="NCBI Taxonomy" id="2496075"/>
    <lineage>
        <taxon>Eukaryota</taxon>
        <taxon>Sar</taxon>
        <taxon>Stramenopiles</taxon>
        <taxon>Oomycota</taxon>
        <taxon>Peronosporomycetes</taxon>
        <taxon>Peronosporales</taxon>
        <taxon>Peronosporaceae</taxon>
        <taxon>Phytophthora</taxon>
    </lineage>
</organism>
<proteinExistence type="predicted"/>